<sequence length="198" mass="21521">MRSTVLQVAPSFVLGALAASQVSTWETDVARGVTATDAATAALFGLDARAAGRGLPLAQFVDAIHPDDREMVRDRLAGMSEQGGLFVVEYRTCPRPGTTRWILARGRYERDPLTGDMMGRGIVIDITDSKRDGHAEDRAFFLIEEDPIDGSLLDRAAAQAIATREAIDRLDPGDRSELRQVVDLLLVSFGRALARRLG</sequence>
<dbReference type="SUPFAM" id="SSF55785">
    <property type="entry name" value="PYP-like sensor domain (PAS domain)"/>
    <property type="match status" value="1"/>
</dbReference>
<dbReference type="OrthoDB" id="7990886at2"/>
<evidence type="ECO:0000313" key="3">
    <source>
        <dbReference type="EMBL" id="OAS26845.1"/>
    </source>
</evidence>
<evidence type="ECO:0000259" key="2">
    <source>
        <dbReference type="Pfam" id="PF08447"/>
    </source>
</evidence>
<accession>A0A179SGW2</accession>
<name>A0A179SGW2_9HYPH</name>
<gene>
    <name evidence="3" type="ORF">A5481_03805</name>
</gene>
<feature type="signal peptide" evidence="1">
    <location>
        <begin position="1"/>
        <end position="18"/>
    </location>
</feature>
<evidence type="ECO:0000313" key="4">
    <source>
        <dbReference type="Proteomes" id="UP000078316"/>
    </source>
</evidence>
<dbReference type="EMBL" id="LWHQ01000008">
    <property type="protein sequence ID" value="OAS26845.1"/>
    <property type="molecule type" value="Genomic_DNA"/>
</dbReference>
<keyword evidence="1" id="KW-0732">Signal</keyword>
<dbReference type="InterPro" id="IPR035965">
    <property type="entry name" value="PAS-like_dom_sf"/>
</dbReference>
<proteinExistence type="predicted"/>
<reference evidence="3 4" key="1">
    <citation type="submission" date="2016-04" db="EMBL/GenBank/DDBJ databases">
        <authorList>
            <person name="Evans L.H."/>
            <person name="Alamgir A."/>
            <person name="Owens N."/>
            <person name="Weber N.D."/>
            <person name="Virtaneva K."/>
            <person name="Barbian K."/>
            <person name="Babar A."/>
            <person name="Rosenke K."/>
        </authorList>
    </citation>
    <scope>NUCLEOTIDE SEQUENCE [LARGE SCALE GENOMIC DNA]</scope>
    <source>
        <strain evidence="3 4">PMB02</strain>
    </source>
</reference>
<dbReference type="Gene3D" id="3.30.450.20">
    <property type="entry name" value="PAS domain"/>
    <property type="match status" value="1"/>
</dbReference>
<evidence type="ECO:0000256" key="1">
    <source>
        <dbReference type="SAM" id="SignalP"/>
    </source>
</evidence>
<protein>
    <recommendedName>
        <fullName evidence="2">PAS fold-3 domain-containing protein</fullName>
    </recommendedName>
</protein>
<feature type="domain" description="PAS fold-3" evidence="2">
    <location>
        <begin position="57"/>
        <end position="111"/>
    </location>
</feature>
<dbReference type="Pfam" id="PF08447">
    <property type="entry name" value="PAS_3"/>
    <property type="match status" value="1"/>
</dbReference>
<dbReference type="InterPro" id="IPR000014">
    <property type="entry name" value="PAS"/>
</dbReference>
<organism evidence="3 4">
    <name type="scientific">Methylobacterium platani</name>
    <dbReference type="NCBI Taxonomy" id="427683"/>
    <lineage>
        <taxon>Bacteria</taxon>
        <taxon>Pseudomonadati</taxon>
        <taxon>Pseudomonadota</taxon>
        <taxon>Alphaproteobacteria</taxon>
        <taxon>Hyphomicrobiales</taxon>
        <taxon>Methylobacteriaceae</taxon>
        <taxon>Methylobacterium</taxon>
    </lineage>
</organism>
<dbReference type="AlphaFoldDB" id="A0A179SGW2"/>
<dbReference type="STRING" id="427683.A5481_03805"/>
<dbReference type="CDD" id="cd00130">
    <property type="entry name" value="PAS"/>
    <property type="match status" value="1"/>
</dbReference>
<feature type="chain" id="PRO_5008106043" description="PAS fold-3 domain-containing protein" evidence="1">
    <location>
        <begin position="19"/>
        <end position="198"/>
    </location>
</feature>
<dbReference type="Proteomes" id="UP000078316">
    <property type="component" value="Unassembled WGS sequence"/>
</dbReference>
<dbReference type="InterPro" id="IPR013655">
    <property type="entry name" value="PAS_fold_3"/>
</dbReference>
<dbReference type="Gene3D" id="2.10.70.100">
    <property type="match status" value="1"/>
</dbReference>
<comment type="caution">
    <text evidence="3">The sequence shown here is derived from an EMBL/GenBank/DDBJ whole genome shotgun (WGS) entry which is preliminary data.</text>
</comment>